<dbReference type="InterPro" id="IPR013328">
    <property type="entry name" value="6PGD_dom2"/>
</dbReference>
<dbReference type="Proteomes" id="UP000295163">
    <property type="component" value="Unassembled WGS sequence"/>
</dbReference>
<dbReference type="InterPro" id="IPR008927">
    <property type="entry name" value="6-PGluconate_DH-like_C_sf"/>
</dbReference>
<dbReference type="InterPro" id="IPR015814">
    <property type="entry name" value="Pgluconate_DH_NAD-bd_C"/>
</dbReference>
<evidence type="ECO:0000256" key="1">
    <source>
        <dbReference type="ARBA" id="ARBA00009080"/>
    </source>
</evidence>
<evidence type="ECO:0000259" key="5">
    <source>
        <dbReference type="Pfam" id="PF09130"/>
    </source>
</evidence>
<dbReference type="GO" id="GO:0016491">
    <property type="term" value="F:oxidoreductase activity"/>
    <property type="evidence" value="ECO:0007669"/>
    <property type="project" value="UniProtKB-KW"/>
</dbReference>
<feature type="domain" description="Phosphogluconate dehydrogenase NAD-binding putative C-terminal" evidence="5">
    <location>
        <begin position="180"/>
        <end position="249"/>
    </location>
</feature>
<evidence type="ECO:0000256" key="2">
    <source>
        <dbReference type="ARBA" id="ARBA00023002"/>
    </source>
</evidence>
<gene>
    <name evidence="6" type="ORF">E2R59_17055</name>
</gene>
<dbReference type="PIRSF" id="PIRSF000103">
    <property type="entry name" value="HIBADH"/>
    <property type="match status" value="1"/>
</dbReference>
<protein>
    <submittedName>
        <fullName evidence="6">NAD(P)-dependent oxidoreductase</fullName>
    </submittedName>
</protein>
<evidence type="ECO:0000313" key="7">
    <source>
        <dbReference type="Proteomes" id="UP000295163"/>
    </source>
</evidence>
<proteinExistence type="inferred from homology"/>
<dbReference type="InterPro" id="IPR036291">
    <property type="entry name" value="NAD(P)-bd_dom_sf"/>
</dbReference>
<organism evidence="6 7">
    <name type="scientific">Kocuria rosea</name>
    <name type="common">Deinococcus erythromyxa</name>
    <name type="synonym">Micrococcus rubens</name>
    <dbReference type="NCBI Taxonomy" id="1275"/>
    <lineage>
        <taxon>Bacteria</taxon>
        <taxon>Bacillati</taxon>
        <taxon>Actinomycetota</taxon>
        <taxon>Actinomycetes</taxon>
        <taxon>Micrococcales</taxon>
        <taxon>Micrococcaceae</taxon>
        <taxon>Kocuria</taxon>
    </lineage>
</organism>
<dbReference type="Pfam" id="PF03446">
    <property type="entry name" value="NAD_binding_2"/>
    <property type="match status" value="1"/>
</dbReference>
<accession>A0A4R5Y1D1</accession>
<dbReference type="AlphaFoldDB" id="A0A4R5Y1D1"/>
<evidence type="ECO:0000256" key="3">
    <source>
        <dbReference type="PIRSR" id="PIRSR000103-1"/>
    </source>
</evidence>
<keyword evidence="2" id="KW-0560">Oxidoreductase</keyword>
<sequence>MSACTIIGLGEAGAIYATALVVAGHTVTGYDPVAPTTPTGVIRAGTAAEACAAADVVLVLTGAGAARAVAAECLPVMQEDTCYADLTSSSPQTMEELGRTPTRALFADVAILGPVPVHGARTPLMVSGPGAPMLAELLGGIGAPVEVVDGAPGAAMAHKLLRSVVMKGMASVVVEAVTAARAAGLEDWIRAQIAGQLAGDGQAVIDRWLTGTPKHAARRAHEMRSTAQYLTDLGAPAEMTEASATAMERMAAPTSDQRIEANAS</sequence>
<dbReference type="GeneID" id="64349130"/>
<feature type="domain" description="6-phosphogluconate dehydrogenase NADP-binding" evidence="4">
    <location>
        <begin position="5"/>
        <end position="115"/>
    </location>
</feature>
<dbReference type="SUPFAM" id="SSF48179">
    <property type="entry name" value="6-phosphogluconate dehydrogenase C-terminal domain-like"/>
    <property type="match status" value="1"/>
</dbReference>
<dbReference type="EMBL" id="SMZT01000011">
    <property type="protein sequence ID" value="TDL38143.1"/>
    <property type="molecule type" value="Genomic_DNA"/>
</dbReference>
<dbReference type="Gene3D" id="3.40.50.720">
    <property type="entry name" value="NAD(P)-binding Rossmann-like Domain"/>
    <property type="match status" value="1"/>
</dbReference>
<feature type="active site" evidence="3">
    <location>
        <position position="159"/>
    </location>
</feature>
<evidence type="ECO:0000259" key="4">
    <source>
        <dbReference type="Pfam" id="PF03446"/>
    </source>
</evidence>
<evidence type="ECO:0000313" key="6">
    <source>
        <dbReference type="EMBL" id="TDL38143.1"/>
    </source>
</evidence>
<dbReference type="GO" id="GO:0050661">
    <property type="term" value="F:NADP binding"/>
    <property type="evidence" value="ECO:0007669"/>
    <property type="project" value="InterPro"/>
</dbReference>
<dbReference type="RefSeq" id="WP_133411574.1">
    <property type="nucleotide sequence ID" value="NZ_SMZT01000011.1"/>
</dbReference>
<reference evidence="6 7" key="1">
    <citation type="submission" date="2019-03" db="EMBL/GenBank/DDBJ databases">
        <title>Genome Sequencing and Assembly of Various Microbes Isolated from Partially Reclaimed Soil and Acid Mine Drainage (AMD) Site.</title>
        <authorList>
            <person name="Steinbock B."/>
            <person name="Bechtold R."/>
            <person name="Sevigny J.L."/>
            <person name="Thomas D."/>
            <person name="Cuthill L.R."/>
            <person name="Aveiro Johannsen E.J."/>
            <person name="Thomas K."/>
            <person name="Ghosh A."/>
        </authorList>
    </citation>
    <scope>NUCLEOTIDE SEQUENCE [LARGE SCALE GENOMIC DNA]</scope>
    <source>
        <strain evidence="6 7">S-A3</strain>
    </source>
</reference>
<dbReference type="InterPro" id="IPR006115">
    <property type="entry name" value="6PGDH_NADP-bd"/>
</dbReference>
<comment type="similarity">
    <text evidence="1">Belongs to the HIBADH-related family.</text>
</comment>
<dbReference type="InterPro" id="IPR015815">
    <property type="entry name" value="HIBADH-related"/>
</dbReference>
<dbReference type="SUPFAM" id="SSF51735">
    <property type="entry name" value="NAD(P)-binding Rossmann-fold domains"/>
    <property type="match status" value="1"/>
</dbReference>
<dbReference type="Gene3D" id="1.10.1040.10">
    <property type="entry name" value="N-(1-d-carboxylethyl)-l-norvaline Dehydrogenase, domain 2"/>
    <property type="match status" value="1"/>
</dbReference>
<name>A0A4R5Y1D1_KOCRO</name>
<dbReference type="Pfam" id="PF09130">
    <property type="entry name" value="DUF1932"/>
    <property type="match status" value="1"/>
</dbReference>
<comment type="caution">
    <text evidence="6">The sequence shown here is derived from an EMBL/GenBank/DDBJ whole genome shotgun (WGS) entry which is preliminary data.</text>
</comment>